<evidence type="ECO:0008006" key="13">
    <source>
        <dbReference type="Google" id="ProtNLM"/>
    </source>
</evidence>
<feature type="region of interest" description="Disordered" evidence="8">
    <location>
        <begin position="502"/>
        <end position="555"/>
    </location>
</feature>
<dbReference type="Gene3D" id="1.10.510.10">
    <property type="entry name" value="Transferase(Phosphotransferase) domain 1"/>
    <property type="match status" value="1"/>
</dbReference>
<evidence type="ECO:0000256" key="8">
    <source>
        <dbReference type="SAM" id="MobiDB-lite"/>
    </source>
</evidence>
<keyword evidence="2" id="KW-0723">Serine/threonine-protein kinase</keyword>
<feature type="compositionally biased region" description="Basic and acidic residues" evidence="8">
    <location>
        <begin position="543"/>
        <end position="555"/>
    </location>
</feature>
<keyword evidence="3" id="KW-0808">Transferase</keyword>
<evidence type="ECO:0000256" key="6">
    <source>
        <dbReference type="ARBA" id="ARBA00022840"/>
    </source>
</evidence>
<accession>A0ABQ6N2S6</accession>
<evidence type="ECO:0000259" key="9">
    <source>
        <dbReference type="PROSITE" id="PS50011"/>
    </source>
</evidence>
<comment type="similarity">
    <text evidence="7">Belongs to the protein kinase superfamily. Ser/Thr protein kinase family. CDPK subfamily.</text>
</comment>
<dbReference type="SUPFAM" id="SSF56112">
    <property type="entry name" value="Protein kinase-like (PK-like)"/>
    <property type="match status" value="1"/>
</dbReference>
<feature type="domain" description="EF-hand" evidence="10">
    <location>
        <begin position="196"/>
        <end position="231"/>
    </location>
</feature>
<keyword evidence="6" id="KW-0067">ATP-binding</keyword>
<proteinExistence type="inferred from homology"/>
<dbReference type="PROSITE" id="PS50222">
    <property type="entry name" value="EF_HAND_2"/>
    <property type="match status" value="1"/>
</dbReference>
<evidence type="ECO:0000256" key="1">
    <source>
        <dbReference type="ARBA" id="ARBA00001946"/>
    </source>
</evidence>
<reference evidence="11 12" key="1">
    <citation type="journal article" date="2023" name="Commun. Biol.">
        <title>Genome analysis of Parmales, the sister group of diatoms, reveals the evolutionary specialization of diatoms from phago-mixotrophs to photoautotrophs.</title>
        <authorList>
            <person name="Ban H."/>
            <person name="Sato S."/>
            <person name="Yoshikawa S."/>
            <person name="Yamada K."/>
            <person name="Nakamura Y."/>
            <person name="Ichinomiya M."/>
            <person name="Sato N."/>
            <person name="Blanc-Mathieu R."/>
            <person name="Endo H."/>
            <person name="Kuwata A."/>
            <person name="Ogata H."/>
        </authorList>
    </citation>
    <scope>NUCLEOTIDE SEQUENCE [LARGE SCALE GENOMIC DNA]</scope>
</reference>
<keyword evidence="12" id="KW-1185">Reference proteome</keyword>
<feature type="compositionally biased region" description="Basic residues" evidence="8">
    <location>
        <begin position="446"/>
        <end position="455"/>
    </location>
</feature>
<feature type="region of interest" description="Disordered" evidence="8">
    <location>
        <begin position="288"/>
        <end position="308"/>
    </location>
</feature>
<sequence length="555" mass="60538">MLLSGDTPFGGCGGESLAVVRANILRGEVKFEPRDVWDDISPLAKRFILDLLVKDPKGRPTASECQKHPWIAHFKKGGGGGGGKALLSPQVVESLINFKSYDNMRKLICEIISFTLVPDQIGELRKEFERADTEQSGEITLGGLKTILANSAAAGDFGALTEEEVLQVFDSLRVNKQAPTIHYHEFIAACLNQCAVDERNLRLAFDRMDNEHKGFITVDNIIDMLGCDATEENVRAMFDEAQQKCVNSHAAQISYPDFVRLMKGQNADMVAPSLKVVDVDDDAALQPPVLSRARSKSLGEEKDEPPLSMDTLVDVIKSVRKTQRENSLERDDVASAGPTPIKQSRDMYREQRNLRLAIDVASKKFEQAMAKREKMKSDEERRGMTVTRRGENPDLTSPASYGSPATTTASKPTPDSSAGSRSSSTNNLRSIGGGADGETEGGTPKPVRKRPARKRMQSDISGMHSPDHQDRTDSSRGSQTIGRDSKVGQALASAAREIALESKGPGRVKVTQTHEGREEKGKVKILLTPNSKSTETGGSQEEGGGKEGKGWFKGW</sequence>
<feature type="region of interest" description="Disordered" evidence="8">
    <location>
        <begin position="369"/>
        <end position="490"/>
    </location>
</feature>
<evidence type="ECO:0000256" key="4">
    <source>
        <dbReference type="ARBA" id="ARBA00022741"/>
    </source>
</evidence>
<dbReference type="InterPro" id="IPR000719">
    <property type="entry name" value="Prot_kinase_dom"/>
</dbReference>
<dbReference type="SUPFAM" id="SSF47473">
    <property type="entry name" value="EF-hand"/>
    <property type="match status" value="1"/>
</dbReference>
<feature type="domain" description="Protein kinase" evidence="9">
    <location>
        <begin position="1"/>
        <end position="71"/>
    </location>
</feature>
<organism evidence="11 12">
    <name type="scientific">Tetraparma gracilis</name>
    <dbReference type="NCBI Taxonomy" id="2962635"/>
    <lineage>
        <taxon>Eukaryota</taxon>
        <taxon>Sar</taxon>
        <taxon>Stramenopiles</taxon>
        <taxon>Ochrophyta</taxon>
        <taxon>Bolidophyceae</taxon>
        <taxon>Parmales</taxon>
        <taxon>Triparmaceae</taxon>
        <taxon>Tetraparma</taxon>
    </lineage>
</organism>
<feature type="region of interest" description="Disordered" evidence="8">
    <location>
        <begin position="322"/>
        <end position="347"/>
    </location>
</feature>
<dbReference type="EMBL" id="BRYB01003530">
    <property type="protein sequence ID" value="GMI38303.1"/>
    <property type="molecule type" value="Genomic_DNA"/>
</dbReference>
<evidence type="ECO:0000313" key="12">
    <source>
        <dbReference type="Proteomes" id="UP001165060"/>
    </source>
</evidence>
<protein>
    <recommendedName>
        <fullName evidence="13">Calmodulin</fullName>
    </recommendedName>
</protein>
<dbReference type="Proteomes" id="UP001165060">
    <property type="component" value="Unassembled WGS sequence"/>
</dbReference>
<dbReference type="InterPro" id="IPR011009">
    <property type="entry name" value="Kinase-like_dom_sf"/>
</dbReference>
<evidence type="ECO:0000256" key="7">
    <source>
        <dbReference type="ARBA" id="ARBA00024334"/>
    </source>
</evidence>
<feature type="compositionally biased region" description="Basic and acidic residues" evidence="8">
    <location>
        <begin position="465"/>
        <end position="474"/>
    </location>
</feature>
<evidence type="ECO:0000256" key="3">
    <source>
        <dbReference type="ARBA" id="ARBA00022679"/>
    </source>
</evidence>
<evidence type="ECO:0000259" key="10">
    <source>
        <dbReference type="PROSITE" id="PS50222"/>
    </source>
</evidence>
<feature type="compositionally biased region" description="Basic and acidic residues" evidence="8">
    <location>
        <begin position="369"/>
        <end position="392"/>
    </location>
</feature>
<evidence type="ECO:0000256" key="5">
    <source>
        <dbReference type="ARBA" id="ARBA00022777"/>
    </source>
</evidence>
<evidence type="ECO:0000256" key="2">
    <source>
        <dbReference type="ARBA" id="ARBA00022527"/>
    </source>
</evidence>
<comment type="caution">
    <text evidence="11">The sequence shown here is derived from an EMBL/GenBank/DDBJ whole genome shotgun (WGS) entry which is preliminary data.</text>
</comment>
<keyword evidence="5" id="KW-0418">Kinase</keyword>
<comment type="cofactor">
    <cofactor evidence="1">
        <name>Mg(2+)</name>
        <dbReference type="ChEBI" id="CHEBI:18420"/>
    </cofactor>
</comment>
<dbReference type="InterPro" id="IPR002048">
    <property type="entry name" value="EF_hand_dom"/>
</dbReference>
<dbReference type="InterPro" id="IPR050205">
    <property type="entry name" value="CDPK_Ser/Thr_kinases"/>
</dbReference>
<dbReference type="Gene3D" id="1.10.238.10">
    <property type="entry name" value="EF-hand"/>
    <property type="match status" value="1"/>
</dbReference>
<feature type="compositionally biased region" description="Low complexity" evidence="8">
    <location>
        <begin position="403"/>
        <end position="424"/>
    </location>
</feature>
<gene>
    <name evidence="11" type="ORF">TeGR_g13430</name>
</gene>
<feature type="compositionally biased region" description="Basic and acidic residues" evidence="8">
    <location>
        <begin position="322"/>
        <end position="333"/>
    </location>
</feature>
<name>A0ABQ6N2S6_9STRA</name>
<feature type="compositionally biased region" description="Basic and acidic residues" evidence="8">
    <location>
        <begin position="512"/>
        <end position="522"/>
    </location>
</feature>
<evidence type="ECO:0000313" key="11">
    <source>
        <dbReference type="EMBL" id="GMI38303.1"/>
    </source>
</evidence>
<dbReference type="PANTHER" id="PTHR24349">
    <property type="entry name" value="SERINE/THREONINE-PROTEIN KINASE"/>
    <property type="match status" value="1"/>
</dbReference>
<dbReference type="PROSITE" id="PS50011">
    <property type="entry name" value="PROTEIN_KINASE_DOM"/>
    <property type="match status" value="1"/>
</dbReference>
<dbReference type="InterPro" id="IPR011992">
    <property type="entry name" value="EF-hand-dom_pair"/>
</dbReference>
<keyword evidence="4" id="KW-0547">Nucleotide-binding</keyword>